<evidence type="ECO:0000313" key="7">
    <source>
        <dbReference type="EMBL" id="GES78922.1"/>
    </source>
</evidence>
<dbReference type="InterPro" id="IPR037802">
    <property type="entry name" value="SGF29"/>
</dbReference>
<feature type="domain" description="SGF29 C-terminal" evidence="6">
    <location>
        <begin position="135"/>
        <end position="280"/>
    </location>
</feature>
<evidence type="ECO:0000256" key="5">
    <source>
        <dbReference type="SAM" id="MobiDB-lite"/>
    </source>
</evidence>
<evidence type="ECO:0000313" key="8">
    <source>
        <dbReference type="Proteomes" id="UP000615446"/>
    </source>
</evidence>
<dbReference type="AlphaFoldDB" id="A0A8H3QH73"/>
<gene>
    <name evidence="7" type="ORF">RCL2_000623400</name>
</gene>
<evidence type="ECO:0000259" key="6">
    <source>
        <dbReference type="PROSITE" id="PS51518"/>
    </source>
</evidence>
<dbReference type="CDD" id="cd20393">
    <property type="entry name" value="Tudor_SGF29_rpt1"/>
    <property type="match status" value="1"/>
</dbReference>
<dbReference type="PROSITE" id="PS51518">
    <property type="entry name" value="SGF29_C"/>
    <property type="match status" value="1"/>
</dbReference>
<dbReference type="PANTHER" id="PTHR21539:SF0">
    <property type="entry name" value="SAGA-ASSOCIATED FACTOR 29"/>
    <property type="match status" value="1"/>
</dbReference>
<feature type="region of interest" description="Disordered" evidence="5">
    <location>
        <begin position="104"/>
        <end position="142"/>
    </location>
</feature>
<sequence>MERRESISGYGDKEERYMGLINTNLNKLEKIQEEGNEIIAAINALHDKYQSSTMPKEATESLRELYKKGIDQAIREERICKTIVEDIDSLMALGSLSARDYQTPQLADDSSNKRKRREESVISGGSSKLKKHKNGGSIIKNGSNVAAKQPKIKDIEENWILATVVSYKSETKQYEVEDADRDEASNRPGERFFVPAKNVMVIPNPNDIRPSQEFAPNTTVLALYPSTTCFYKASVVLPPTKLSSQSHQRAYLLTFEDDDNAQRYKWIDIYLISSILKLSL</sequence>
<name>A0A8H3QH73_9GLOM</name>
<evidence type="ECO:0000256" key="2">
    <source>
        <dbReference type="ARBA" id="ARBA00023015"/>
    </source>
</evidence>
<dbReference type="InterPro" id="IPR047287">
    <property type="entry name" value="Tudor_SGF29_rpt2"/>
</dbReference>
<evidence type="ECO:0000256" key="3">
    <source>
        <dbReference type="ARBA" id="ARBA00023163"/>
    </source>
</evidence>
<dbReference type="Proteomes" id="UP000615446">
    <property type="component" value="Unassembled WGS sequence"/>
</dbReference>
<accession>A0A8H3QH73</accession>
<dbReference type="InterPro" id="IPR047288">
    <property type="entry name" value="Tudor_SGF29_rpt1"/>
</dbReference>
<reference evidence="7" key="1">
    <citation type="submission" date="2019-10" db="EMBL/GenBank/DDBJ databases">
        <title>Conservation and host-specific expression of non-tandemly repeated heterogenous ribosome RNA gene in arbuscular mycorrhizal fungi.</title>
        <authorList>
            <person name="Maeda T."/>
            <person name="Kobayashi Y."/>
            <person name="Nakagawa T."/>
            <person name="Ezawa T."/>
            <person name="Yamaguchi K."/>
            <person name="Bino T."/>
            <person name="Nishimoto Y."/>
            <person name="Shigenobu S."/>
            <person name="Kawaguchi M."/>
        </authorList>
    </citation>
    <scope>NUCLEOTIDE SEQUENCE</scope>
    <source>
        <strain evidence="7">HR1</strain>
    </source>
</reference>
<keyword evidence="3" id="KW-0804">Transcription</keyword>
<dbReference type="OrthoDB" id="10265994at2759"/>
<protein>
    <submittedName>
        <fullName evidence="7">DUF1325-domain-containing protein</fullName>
    </submittedName>
</protein>
<keyword evidence="2" id="KW-0805">Transcription regulation</keyword>
<dbReference type="PANTHER" id="PTHR21539">
    <property type="entry name" value="SAGA-ASSOCIATED FACTOR 29"/>
    <property type="match status" value="1"/>
</dbReference>
<dbReference type="CDD" id="cd20394">
    <property type="entry name" value="Tudor_SGF29_rpt2"/>
    <property type="match status" value="1"/>
</dbReference>
<comment type="caution">
    <text evidence="7">The sequence shown here is derived from an EMBL/GenBank/DDBJ whole genome shotgun (WGS) entry which is preliminary data.</text>
</comment>
<dbReference type="GO" id="GO:0000124">
    <property type="term" value="C:SAGA complex"/>
    <property type="evidence" value="ECO:0007669"/>
    <property type="project" value="InterPro"/>
</dbReference>
<dbReference type="InterPro" id="IPR010750">
    <property type="entry name" value="SGF29_tudor-like_dom"/>
</dbReference>
<keyword evidence="4" id="KW-0539">Nucleus</keyword>
<evidence type="ECO:0000256" key="4">
    <source>
        <dbReference type="ARBA" id="ARBA00023242"/>
    </source>
</evidence>
<dbReference type="EMBL" id="BLAL01000040">
    <property type="protein sequence ID" value="GES78922.1"/>
    <property type="molecule type" value="Genomic_DNA"/>
</dbReference>
<dbReference type="GO" id="GO:0005634">
    <property type="term" value="C:nucleus"/>
    <property type="evidence" value="ECO:0007669"/>
    <property type="project" value="UniProtKB-SubCell"/>
</dbReference>
<organism evidence="7 8">
    <name type="scientific">Rhizophagus clarus</name>
    <dbReference type="NCBI Taxonomy" id="94130"/>
    <lineage>
        <taxon>Eukaryota</taxon>
        <taxon>Fungi</taxon>
        <taxon>Fungi incertae sedis</taxon>
        <taxon>Mucoromycota</taxon>
        <taxon>Glomeromycotina</taxon>
        <taxon>Glomeromycetes</taxon>
        <taxon>Glomerales</taxon>
        <taxon>Glomeraceae</taxon>
        <taxon>Rhizophagus</taxon>
    </lineage>
</organism>
<dbReference type="Gene3D" id="2.30.30.140">
    <property type="match status" value="2"/>
</dbReference>
<comment type="subcellular location">
    <subcellularLocation>
        <location evidence="1">Nucleus</location>
    </subcellularLocation>
</comment>
<dbReference type="Pfam" id="PF07039">
    <property type="entry name" value="SGF29_Tudor"/>
    <property type="match status" value="1"/>
</dbReference>
<evidence type="ECO:0000256" key="1">
    <source>
        <dbReference type="ARBA" id="ARBA00004123"/>
    </source>
</evidence>
<proteinExistence type="predicted"/>